<dbReference type="EMBL" id="JAGPNK010000008">
    <property type="protein sequence ID" value="KAH7316605.1"/>
    <property type="molecule type" value="Genomic_DNA"/>
</dbReference>
<dbReference type="OrthoDB" id="4521223at2759"/>
<comment type="caution">
    <text evidence="6">The sequence shown here is derived from an EMBL/GenBank/DDBJ whole genome shotgun (WGS) entry which is preliminary data.</text>
</comment>
<keyword evidence="7" id="KW-1185">Reference proteome</keyword>
<feature type="transmembrane region" description="Helical" evidence="5">
    <location>
        <begin position="145"/>
        <end position="168"/>
    </location>
</feature>
<reference evidence="6" key="1">
    <citation type="journal article" date="2021" name="Nat. Commun.">
        <title>Genetic determinants of endophytism in the Arabidopsis root mycobiome.</title>
        <authorList>
            <person name="Mesny F."/>
            <person name="Miyauchi S."/>
            <person name="Thiergart T."/>
            <person name="Pickel B."/>
            <person name="Atanasova L."/>
            <person name="Karlsson M."/>
            <person name="Huettel B."/>
            <person name="Barry K.W."/>
            <person name="Haridas S."/>
            <person name="Chen C."/>
            <person name="Bauer D."/>
            <person name="Andreopoulos W."/>
            <person name="Pangilinan J."/>
            <person name="LaButti K."/>
            <person name="Riley R."/>
            <person name="Lipzen A."/>
            <person name="Clum A."/>
            <person name="Drula E."/>
            <person name="Henrissat B."/>
            <person name="Kohler A."/>
            <person name="Grigoriev I.V."/>
            <person name="Martin F.M."/>
            <person name="Hacquard S."/>
        </authorList>
    </citation>
    <scope>NUCLEOTIDE SEQUENCE</scope>
    <source>
        <strain evidence="6">MPI-CAGE-CH-0235</strain>
    </source>
</reference>
<dbReference type="InterPro" id="IPR007568">
    <property type="entry name" value="RTA1"/>
</dbReference>
<gene>
    <name evidence="6" type="ORF">B0I35DRAFT_258299</name>
</gene>
<feature type="transmembrane region" description="Helical" evidence="5">
    <location>
        <begin position="180"/>
        <end position="203"/>
    </location>
</feature>
<keyword evidence="4 5" id="KW-0472">Membrane</keyword>
<feature type="transmembrane region" description="Helical" evidence="5">
    <location>
        <begin position="231"/>
        <end position="249"/>
    </location>
</feature>
<evidence type="ECO:0000256" key="5">
    <source>
        <dbReference type="SAM" id="Phobius"/>
    </source>
</evidence>
<protein>
    <submittedName>
        <fullName evidence="6">RTA1 like protein-domain-containing protein</fullName>
    </submittedName>
</protein>
<dbReference type="Proteomes" id="UP000813444">
    <property type="component" value="Unassembled WGS sequence"/>
</dbReference>
<sequence>MSNLTFEQWTHTPEAQEWCADNPDSSMCDTVETHYHYELTNEANLAFAIIFAISLICFLVVFAITRRAVAFTLCLSLGVICEVAGYVGRIMSYNNPWADGGFMLQMVALTIGPAFMAAGLYLCLRRIVTAYGQENSWIRARSYTLIFVPCDIISLILQAMGGAAAGAATTIEDMQRGADIMTAGLACQVATTVGFMIAVAFFIRRTRRRYSELGWDAYEQNPSLVAMRGRWTFHAFMYALALSTIMILWRSCFRLAELADGWGGPVMQREDLFIGFEGVLIVVAVLALNVFHPAVCLGEVFVLPPEPSSRGGIFGIFRRNRQPEEMKTETFDESA</sequence>
<evidence type="ECO:0000313" key="6">
    <source>
        <dbReference type="EMBL" id="KAH7316605.1"/>
    </source>
</evidence>
<evidence type="ECO:0000313" key="7">
    <source>
        <dbReference type="Proteomes" id="UP000813444"/>
    </source>
</evidence>
<comment type="subcellular location">
    <subcellularLocation>
        <location evidence="1">Membrane</location>
        <topology evidence="1">Multi-pass membrane protein</topology>
    </subcellularLocation>
</comment>
<dbReference type="AlphaFoldDB" id="A0A8K0WPU9"/>
<evidence type="ECO:0000256" key="3">
    <source>
        <dbReference type="ARBA" id="ARBA00022989"/>
    </source>
</evidence>
<feature type="transmembrane region" description="Helical" evidence="5">
    <location>
        <begin position="272"/>
        <end position="291"/>
    </location>
</feature>
<dbReference type="GO" id="GO:0005886">
    <property type="term" value="C:plasma membrane"/>
    <property type="evidence" value="ECO:0007669"/>
    <property type="project" value="TreeGrafter"/>
</dbReference>
<name>A0A8K0WPU9_9HYPO</name>
<accession>A0A8K0WPU9</accession>
<evidence type="ECO:0000256" key="4">
    <source>
        <dbReference type="ARBA" id="ARBA00023136"/>
    </source>
</evidence>
<feature type="transmembrane region" description="Helical" evidence="5">
    <location>
        <begin position="71"/>
        <end position="90"/>
    </location>
</feature>
<evidence type="ECO:0000256" key="2">
    <source>
        <dbReference type="ARBA" id="ARBA00022692"/>
    </source>
</evidence>
<dbReference type="PANTHER" id="PTHR31465:SF7">
    <property type="entry name" value="SPHINGOID LONG-CHAIN BASE TRANSPORTER RSB1"/>
    <property type="match status" value="1"/>
</dbReference>
<feature type="transmembrane region" description="Helical" evidence="5">
    <location>
        <begin position="45"/>
        <end position="64"/>
    </location>
</feature>
<dbReference type="GO" id="GO:0000324">
    <property type="term" value="C:fungal-type vacuole"/>
    <property type="evidence" value="ECO:0007669"/>
    <property type="project" value="TreeGrafter"/>
</dbReference>
<proteinExistence type="predicted"/>
<keyword evidence="2 5" id="KW-0812">Transmembrane</keyword>
<organism evidence="6 7">
    <name type="scientific">Stachybotrys elegans</name>
    <dbReference type="NCBI Taxonomy" id="80388"/>
    <lineage>
        <taxon>Eukaryota</taxon>
        <taxon>Fungi</taxon>
        <taxon>Dikarya</taxon>
        <taxon>Ascomycota</taxon>
        <taxon>Pezizomycotina</taxon>
        <taxon>Sordariomycetes</taxon>
        <taxon>Hypocreomycetidae</taxon>
        <taxon>Hypocreales</taxon>
        <taxon>Stachybotryaceae</taxon>
        <taxon>Stachybotrys</taxon>
    </lineage>
</organism>
<keyword evidence="3 5" id="KW-1133">Transmembrane helix</keyword>
<dbReference type="PANTHER" id="PTHR31465">
    <property type="entry name" value="PROTEIN RTA1-RELATED"/>
    <property type="match status" value="1"/>
</dbReference>
<evidence type="ECO:0000256" key="1">
    <source>
        <dbReference type="ARBA" id="ARBA00004141"/>
    </source>
</evidence>
<feature type="transmembrane region" description="Helical" evidence="5">
    <location>
        <begin position="102"/>
        <end position="124"/>
    </location>
</feature>
<dbReference type="Pfam" id="PF04479">
    <property type="entry name" value="RTA1"/>
    <property type="match status" value="1"/>
</dbReference>